<sequence length="121" mass="13041">MVSCTISCGFHRALSPHLTPSLKRVARRDTTTVLFTKLLHPNVLRSSQGVPQLRSSQGIPQLRSSQGVPQLRSSQGVPQLRSSQGIPQLKACLFFDIAVQSLSLPASAFSSLDCALRDGLS</sequence>
<gene>
    <name evidence="2" type="ORF">PoB_000619700</name>
</gene>
<protein>
    <submittedName>
        <fullName evidence="2">Uncharacterized protein</fullName>
    </submittedName>
</protein>
<name>A0AAV3YB81_9GAST</name>
<evidence type="ECO:0000313" key="2">
    <source>
        <dbReference type="EMBL" id="GFN79691.1"/>
    </source>
</evidence>
<accession>A0AAV3YB81</accession>
<organism evidence="2 3">
    <name type="scientific">Plakobranchus ocellatus</name>
    <dbReference type="NCBI Taxonomy" id="259542"/>
    <lineage>
        <taxon>Eukaryota</taxon>
        <taxon>Metazoa</taxon>
        <taxon>Spiralia</taxon>
        <taxon>Lophotrochozoa</taxon>
        <taxon>Mollusca</taxon>
        <taxon>Gastropoda</taxon>
        <taxon>Heterobranchia</taxon>
        <taxon>Euthyneura</taxon>
        <taxon>Panpulmonata</taxon>
        <taxon>Sacoglossa</taxon>
        <taxon>Placobranchoidea</taxon>
        <taxon>Plakobranchidae</taxon>
        <taxon>Plakobranchus</taxon>
    </lineage>
</organism>
<evidence type="ECO:0000256" key="1">
    <source>
        <dbReference type="SAM" id="MobiDB-lite"/>
    </source>
</evidence>
<proteinExistence type="predicted"/>
<comment type="caution">
    <text evidence="2">The sequence shown here is derived from an EMBL/GenBank/DDBJ whole genome shotgun (WGS) entry which is preliminary data.</text>
</comment>
<feature type="region of interest" description="Disordered" evidence="1">
    <location>
        <begin position="46"/>
        <end position="80"/>
    </location>
</feature>
<dbReference type="Proteomes" id="UP000735302">
    <property type="component" value="Unassembled WGS sequence"/>
</dbReference>
<dbReference type="AlphaFoldDB" id="A0AAV3YB81"/>
<evidence type="ECO:0000313" key="3">
    <source>
        <dbReference type="Proteomes" id="UP000735302"/>
    </source>
</evidence>
<reference evidence="2 3" key="1">
    <citation type="journal article" date="2021" name="Elife">
        <title>Chloroplast acquisition without the gene transfer in kleptoplastic sea slugs, Plakobranchus ocellatus.</title>
        <authorList>
            <person name="Maeda T."/>
            <person name="Takahashi S."/>
            <person name="Yoshida T."/>
            <person name="Shimamura S."/>
            <person name="Takaki Y."/>
            <person name="Nagai Y."/>
            <person name="Toyoda A."/>
            <person name="Suzuki Y."/>
            <person name="Arimoto A."/>
            <person name="Ishii H."/>
            <person name="Satoh N."/>
            <person name="Nishiyama T."/>
            <person name="Hasebe M."/>
            <person name="Maruyama T."/>
            <person name="Minagawa J."/>
            <person name="Obokata J."/>
            <person name="Shigenobu S."/>
        </authorList>
    </citation>
    <scope>NUCLEOTIDE SEQUENCE [LARGE SCALE GENOMIC DNA]</scope>
</reference>
<keyword evidence="3" id="KW-1185">Reference proteome</keyword>
<dbReference type="EMBL" id="BLXT01000722">
    <property type="protein sequence ID" value="GFN79691.1"/>
    <property type="molecule type" value="Genomic_DNA"/>
</dbReference>